<evidence type="ECO:0000256" key="1">
    <source>
        <dbReference type="SAM" id="MobiDB-lite"/>
    </source>
</evidence>
<organism evidence="2 3">
    <name type="scientific">Asparagus officinalis</name>
    <name type="common">Garden asparagus</name>
    <dbReference type="NCBI Taxonomy" id="4686"/>
    <lineage>
        <taxon>Eukaryota</taxon>
        <taxon>Viridiplantae</taxon>
        <taxon>Streptophyta</taxon>
        <taxon>Embryophyta</taxon>
        <taxon>Tracheophyta</taxon>
        <taxon>Spermatophyta</taxon>
        <taxon>Magnoliopsida</taxon>
        <taxon>Liliopsida</taxon>
        <taxon>Asparagales</taxon>
        <taxon>Asparagaceae</taxon>
        <taxon>Asparagoideae</taxon>
        <taxon>Asparagus</taxon>
    </lineage>
</organism>
<name>A0A5P1EF65_ASPOF</name>
<dbReference type="Proteomes" id="UP000243459">
    <property type="component" value="Chromosome 7"/>
</dbReference>
<gene>
    <name evidence="2" type="ORF">A4U43_C07F27140</name>
</gene>
<sequence length="160" mass="18240">MLSLEEEAPLKELIDQGLKRRQRSWRWLWISFKPINVCQETPCRGWDKGKQSLHIPPLQSPSKKQCLVNPELEPVPRDSSRVREESPVVPIQDPKVISSGKEPIHVDDNVELVDYEDDDPNTYSIEPNGSHFEPVVDFEVAFDVLEPASDVDMTQAPTPD</sequence>
<evidence type="ECO:0000313" key="2">
    <source>
        <dbReference type="EMBL" id="ONK64538.1"/>
    </source>
</evidence>
<evidence type="ECO:0000313" key="3">
    <source>
        <dbReference type="Proteomes" id="UP000243459"/>
    </source>
</evidence>
<proteinExistence type="predicted"/>
<feature type="region of interest" description="Disordered" evidence="1">
    <location>
        <begin position="73"/>
        <end position="103"/>
    </location>
</feature>
<dbReference type="EMBL" id="CM007387">
    <property type="protein sequence ID" value="ONK64538.1"/>
    <property type="molecule type" value="Genomic_DNA"/>
</dbReference>
<protein>
    <submittedName>
        <fullName evidence="2">Uncharacterized protein</fullName>
    </submittedName>
</protein>
<dbReference type="AlphaFoldDB" id="A0A5P1EF65"/>
<accession>A0A5P1EF65</accession>
<keyword evidence="3" id="KW-1185">Reference proteome</keyword>
<feature type="compositionally biased region" description="Basic and acidic residues" evidence="1">
    <location>
        <begin position="74"/>
        <end position="86"/>
    </location>
</feature>
<dbReference type="Gramene" id="ONK64538">
    <property type="protein sequence ID" value="ONK64538"/>
    <property type="gene ID" value="A4U43_C07F27140"/>
</dbReference>
<reference evidence="3" key="1">
    <citation type="journal article" date="2017" name="Nat. Commun.">
        <title>The asparagus genome sheds light on the origin and evolution of a young Y chromosome.</title>
        <authorList>
            <person name="Harkess A."/>
            <person name="Zhou J."/>
            <person name="Xu C."/>
            <person name="Bowers J.E."/>
            <person name="Van der Hulst R."/>
            <person name="Ayyampalayam S."/>
            <person name="Mercati F."/>
            <person name="Riccardi P."/>
            <person name="McKain M.R."/>
            <person name="Kakrana A."/>
            <person name="Tang H."/>
            <person name="Ray J."/>
            <person name="Groenendijk J."/>
            <person name="Arikit S."/>
            <person name="Mathioni S.M."/>
            <person name="Nakano M."/>
            <person name="Shan H."/>
            <person name="Telgmann-Rauber A."/>
            <person name="Kanno A."/>
            <person name="Yue Z."/>
            <person name="Chen H."/>
            <person name="Li W."/>
            <person name="Chen Y."/>
            <person name="Xu X."/>
            <person name="Zhang Y."/>
            <person name="Luo S."/>
            <person name="Chen H."/>
            <person name="Gao J."/>
            <person name="Mao Z."/>
            <person name="Pires J.C."/>
            <person name="Luo M."/>
            <person name="Kudrna D."/>
            <person name="Wing R.A."/>
            <person name="Meyers B.C."/>
            <person name="Yi K."/>
            <person name="Kong H."/>
            <person name="Lavrijsen P."/>
            <person name="Sunseri F."/>
            <person name="Falavigna A."/>
            <person name="Ye Y."/>
            <person name="Leebens-Mack J.H."/>
            <person name="Chen G."/>
        </authorList>
    </citation>
    <scope>NUCLEOTIDE SEQUENCE [LARGE SCALE GENOMIC DNA]</scope>
    <source>
        <strain evidence="3">cv. DH0086</strain>
    </source>
</reference>